<dbReference type="EMBL" id="JAHKKG010000013">
    <property type="protein sequence ID" value="MBU2669119.1"/>
    <property type="molecule type" value="Genomic_DNA"/>
</dbReference>
<keyword evidence="1" id="KW-0812">Transmembrane</keyword>
<evidence type="ECO:0008006" key="4">
    <source>
        <dbReference type="Google" id="ProtNLM"/>
    </source>
</evidence>
<evidence type="ECO:0000313" key="3">
    <source>
        <dbReference type="Proteomes" id="UP001519654"/>
    </source>
</evidence>
<comment type="caution">
    <text evidence="2">The sequence shown here is derived from an EMBL/GenBank/DDBJ whole genome shotgun (WGS) entry which is preliminary data.</text>
</comment>
<keyword evidence="1" id="KW-1133">Transmembrane helix</keyword>
<keyword evidence="3" id="KW-1185">Reference proteome</keyword>
<organism evidence="2 3">
    <name type="scientific">Paractinoplanes bogorensis</name>
    <dbReference type="NCBI Taxonomy" id="1610840"/>
    <lineage>
        <taxon>Bacteria</taxon>
        <taxon>Bacillati</taxon>
        <taxon>Actinomycetota</taxon>
        <taxon>Actinomycetes</taxon>
        <taxon>Micromonosporales</taxon>
        <taxon>Micromonosporaceae</taxon>
        <taxon>Paractinoplanes</taxon>
    </lineage>
</organism>
<proteinExistence type="predicted"/>
<dbReference type="RefSeq" id="WP_215793345.1">
    <property type="nucleotide sequence ID" value="NZ_JAHKKG010000013.1"/>
</dbReference>
<evidence type="ECO:0000256" key="1">
    <source>
        <dbReference type="SAM" id="Phobius"/>
    </source>
</evidence>
<feature type="transmembrane region" description="Helical" evidence="1">
    <location>
        <begin position="59"/>
        <end position="78"/>
    </location>
</feature>
<gene>
    <name evidence="2" type="ORF">KOI35_36960</name>
</gene>
<accession>A0ABS5Z0A0</accession>
<feature type="transmembrane region" description="Helical" evidence="1">
    <location>
        <begin position="84"/>
        <end position="107"/>
    </location>
</feature>
<dbReference type="Proteomes" id="UP001519654">
    <property type="component" value="Unassembled WGS sequence"/>
</dbReference>
<sequence>MRTPIMEFSHVYLTGLTVLTIYLAGVSAMTTAVSYPLYTAVPAGSFVDYHRRYNRRIPFVIVAPAFLGFLGCAAFPLVRPGEVPAAATALIAATGLIALLATVTVAIPSHLRLQRDGFSHATYRRLRSADAVRTAACFTGAATLIWSATVI</sequence>
<evidence type="ECO:0000313" key="2">
    <source>
        <dbReference type="EMBL" id="MBU2669119.1"/>
    </source>
</evidence>
<reference evidence="2 3" key="1">
    <citation type="submission" date="2021-06" db="EMBL/GenBank/DDBJ databases">
        <title>Actinoplanes lichenicola sp. nov., and Actinoplanes ovalisporus sp. nov., isolated from lichen in Thailand.</title>
        <authorList>
            <person name="Saeng-In P."/>
            <person name="Kanchanasin P."/>
            <person name="Yuki M."/>
            <person name="Kudo T."/>
            <person name="Ohkuma M."/>
            <person name="Phongsopitanun W."/>
            <person name="Tanasupawat S."/>
        </authorList>
    </citation>
    <scope>NUCLEOTIDE SEQUENCE [LARGE SCALE GENOMIC DNA]</scope>
    <source>
        <strain evidence="2 3">NBRC 110975</strain>
    </source>
</reference>
<protein>
    <recommendedName>
        <fullName evidence="4">DUF1772 domain-containing protein</fullName>
    </recommendedName>
</protein>
<name>A0ABS5Z0A0_9ACTN</name>
<feature type="transmembrane region" description="Helical" evidence="1">
    <location>
        <begin position="12"/>
        <end position="38"/>
    </location>
</feature>
<keyword evidence="1" id="KW-0472">Membrane</keyword>